<reference evidence="2 3" key="1">
    <citation type="submission" date="2021-04" db="EMBL/GenBank/DDBJ databases">
        <authorList>
            <person name="Pira H."/>
            <person name="Risdian C."/>
            <person name="Wink J."/>
        </authorList>
    </citation>
    <scope>NUCLEOTIDE SEQUENCE [LARGE SCALE GENOMIC DNA]</scope>
    <source>
        <strain evidence="2 3">WH131</strain>
    </source>
</reference>
<evidence type="ECO:0000313" key="3">
    <source>
        <dbReference type="Proteomes" id="UP000699975"/>
    </source>
</evidence>
<dbReference type="Proteomes" id="UP000699975">
    <property type="component" value="Unassembled WGS sequence"/>
</dbReference>
<feature type="transmembrane region" description="Helical" evidence="1">
    <location>
        <begin position="106"/>
        <end position="130"/>
    </location>
</feature>
<feature type="transmembrane region" description="Helical" evidence="1">
    <location>
        <begin position="172"/>
        <end position="191"/>
    </location>
</feature>
<evidence type="ECO:0000313" key="2">
    <source>
        <dbReference type="EMBL" id="MBV7265410.1"/>
    </source>
</evidence>
<organism evidence="2 3">
    <name type="scientific">Erythrobacter ani</name>
    <dbReference type="NCBI Taxonomy" id="2827235"/>
    <lineage>
        <taxon>Bacteria</taxon>
        <taxon>Pseudomonadati</taxon>
        <taxon>Pseudomonadota</taxon>
        <taxon>Alphaproteobacteria</taxon>
        <taxon>Sphingomonadales</taxon>
        <taxon>Erythrobacteraceae</taxon>
        <taxon>Erythrobacter/Porphyrobacter group</taxon>
        <taxon>Erythrobacter</taxon>
    </lineage>
</organism>
<accession>A0ABS6SKA1</accession>
<dbReference type="EMBL" id="JAGSPB010000001">
    <property type="protein sequence ID" value="MBV7265410.1"/>
    <property type="molecule type" value="Genomic_DNA"/>
</dbReference>
<feature type="transmembrane region" description="Helical" evidence="1">
    <location>
        <begin position="12"/>
        <end position="31"/>
    </location>
</feature>
<keyword evidence="1" id="KW-0812">Transmembrane</keyword>
<evidence type="ECO:0000256" key="1">
    <source>
        <dbReference type="SAM" id="Phobius"/>
    </source>
</evidence>
<feature type="transmembrane region" description="Helical" evidence="1">
    <location>
        <begin position="142"/>
        <end position="160"/>
    </location>
</feature>
<proteinExistence type="predicted"/>
<keyword evidence="1" id="KW-1133">Transmembrane helix</keyword>
<feature type="transmembrane region" description="Helical" evidence="1">
    <location>
        <begin position="80"/>
        <end position="100"/>
    </location>
</feature>
<name>A0ABS6SKA1_9SPHN</name>
<gene>
    <name evidence="2" type="ORF">KCG45_04405</name>
</gene>
<keyword evidence="1" id="KW-0472">Membrane</keyword>
<sequence>MNAEAQKSAGFLGRGPVFWMAMFVVSIAALATLKLTGAIEGPALLILGLASMGLMVPAVLAGERRGCASQAMVKYNRRILIASFGYVLGLGIAMAVWNTYQPSGPVVFFLALLPTLPTFMMIWAMGRYLIDEDDKYLRFRTVQAALISLGFVLAIGIFWGFLETFELVPHIWAWWVLPVWAIGLGVAQLVMKVRGG</sequence>
<comment type="caution">
    <text evidence="2">The sequence shown here is derived from an EMBL/GenBank/DDBJ whole genome shotgun (WGS) entry which is preliminary data.</text>
</comment>
<feature type="transmembrane region" description="Helical" evidence="1">
    <location>
        <begin position="43"/>
        <end position="60"/>
    </location>
</feature>
<keyword evidence="3" id="KW-1185">Reference proteome</keyword>
<protein>
    <submittedName>
        <fullName evidence="2">Uncharacterized protein</fullName>
    </submittedName>
</protein>
<dbReference type="RefSeq" id="WP_218315868.1">
    <property type="nucleotide sequence ID" value="NZ_JAGSPB010000001.1"/>
</dbReference>